<evidence type="ECO:0000313" key="2">
    <source>
        <dbReference type="Proteomes" id="UP000820818"/>
    </source>
</evidence>
<organism evidence="1 2">
    <name type="scientific">Daphnia sinensis</name>
    <dbReference type="NCBI Taxonomy" id="1820382"/>
    <lineage>
        <taxon>Eukaryota</taxon>
        <taxon>Metazoa</taxon>
        <taxon>Ecdysozoa</taxon>
        <taxon>Arthropoda</taxon>
        <taxon>Crustacea</taxon>
        <taxon>Branchiopoda</taxon>
        <taxon>Diplostraca</taxon>
        <taxon>Cladocera</taxon>
        <taxon>Anomopoda</taxon>
        <taxon>Daphniidae</taxon>
        <taxon>Daphnia</taxon>
        <taxon>Daphnia similis group</taxon>
    </lineage>
</organism>
<gene>
    <name evidence="1" type="ORF">GHT06_008899</name>
</gene>
<protein>
    <submittedName>
        <fullName evidence="1">Uncharacterized protein</fullName>
    </submittedName>
</protein>
<sequence length="160" mass="17807">MPEPKPPCATGSVIRTGMHYLNRIVNQLNGAIEISAPMAAVAIQDTSAEFDDFDANNSLMDGLEKETQSDEDIIIDKDDNTFNNKEPVTGQVPSYEEEIPIDHTLEPEDHEDIVVINDTSETEQTLGEFFCETEPMILSPEQQHRLTTQLDEGVISTETI</sequence>
<name>A0AAD5LW29_9CRUS</name>
<reference evidence="1 2" key="1">
    <citation type="submission" date="2022-05" db="EMBL/GenBank/DDBJ databases">
        <title>A multi-omics perspective on studying reproductive biology in Daphnia sinensis.</title>
        <authorList>
            <person name="Jia J."/>
        </authorList>
    </citation>
    <scope>NUCLEOTIDE SEQUENCE [LARGE SCALE GENOMIC DNA]</scope>
    <source>
        <strain evidence="1 2">WSL</strain>
    </source>
</reference>
<keyword evidence="2" id="KW-1185">Reference proteome</keyword>
<dbReference type="AlphaFoldDB" id="A0AAD5LW29"/>
<accession>A0AAD5LW29</accession>
<dbReference type="EMBL" id="WJBH02000001">
    <property type="protein sequence ID" value="KAI9565128.1"/>
    <property type="molecule type" value="Genomic_DNA"/>
</dbReference>
<evidence type="ECO:0000313" key="1">
    <source>
        <dbReference type="EMBL" id="KAI9565128.1"/>
    </source>
</evidence>
<comment type="caution">
    <text evidence="1">The sequence shown here is derived from an EMBL/GenBank/DDBJ whole genome shotgun (WGS) entry which is preliminary data.</text>
</comment>
<proteinExistence type="predicted"/>
<dbReference type="Proteomes" id="UP000820818">
    <property type="component" value="Linkage Group LG1"/>
</dbReference>